<keyword evidence="2" id="KW-0418">Kinase</keyword>
<dbReference type="NCBIfam" id="TIGR04183">
    <property type="entry name" value="Por_Secre_tail"/>
    <property type="match status" value="1"/>
</dbReference>
<dbReference type="InterPro" id="IPR036415">
    <property type="entry name" value="Lamin_tail_dom_sf"/>
</dbReference>
<dbReference type="InterPro" id="IPR014867">
    <property type="entry name" value="Spore_coat_CotH_CotH2/3/7"/>
</dbReference>
<dbReference type="Pfam" id="PF08757">
    <property type="entry name" value="CotH"/>
    <property type="match status" value="1"/>
</dbReference>
<dbReference type="AlphaFoldDB" id="A0AA41Y9I8"/>
<dbReference type="Proteomes" id="UP001163821">
    <property type="component" value="Unassembled WGS sequence"/>
</dbReference>
<dbReference type="Pfam" id="PF18998">
    <property type="entry name" value="Flg_new_2"/>
    <property type="match status" value="1"/>
</dbReference>
<dbReference type="GO" id="GO:0016301">
    <property type="term" value="F:kinase activity"/>
    <property type="evidence" value="ECO:0007669"/>
    <property type="project" value="UniProtKB-KW"/>
</dbReference>
<accession>A0AA41Y9I8</accession>
<organism evidence="2 3">
    <name type="scientific">Gaoshiqia sediminis</name>
    <dbReference type="NCBI Taxonomy" id="2986998"/>
    <lineage>
        <taxon>Bacteria</taxon>
        <taxon>Pseudomonadati</taxon>
        <taxon>Bacteroidota</taxon>
        <taxon>Bacteroidia</taxon>
        <taxon>Marinilabiliales</taxon>
        <taxon>Prolixibacteraceae</taxon>
        <taxon>Gaoshiqia</taxon>
    </lineage>
</organism>
<dbReference type="Pfam" id="PF18962">
    <property type="entry name" value="Por_Secre_tail"/>
    <property type="match status" value="1"/>
</dbReference>
<dbReference type="Pfam" id="PF00932">
    <property type="entry name" value="LTD"/>
    <property type="match status" value="2"/>
</dbReference>
<feature type="domain" description="LTD" evidence="1">
    <location>
        <begin position="924"/>
        <end position="1043"/>
    </location>
</feature>
<dbReference type="InterPro" id="IPR059177">
    <property type="entry name" value="GH29D-like_dom"/>
</dbReference>
<dbReference type="EMBL" id="JAPAAF010000021">
    <property type="protein sequence ID" value="MCW0483757.1"/>
    <property type="molecule type" value="Genomic_DNA"/>
</dbReference>
<dbReference type="SUPFAM" id="SSF74853">
    <property type="entry name" value="Lamin A/C globular tail domain"/>
    <property type="match status" value="2"/>
</dbReference>
<reference evidence="2" key="1">
    <citation type="submission" date="2022-10" db="EMBL/GenBank/DDBJ databases">
        <title>Gaoshiqiia sediminis gen. nov., sp. nov., isolated from coastal sediment.</title>
        <authorList>
            <person name="Yu W.X."/>
            <person name="Mu D.S."/>
            <person name="Du J.Z."/>
            <person name="Liang Y.Q."/>
        </authorList>
    </citation>
    <scope>NUCLEOTIDE SEQUENCE</scope>
    <source>
        <strain evidence="2">A06</strain>
    </source>
</reference>
<dbReference type="Pfam" id="PF13290">
    <property type="entry name" value="CHB_HEX_C_1"/>
    <property type="match status" value="1"/>
</dbReference>
<dbReference type="Gene3D" id="2.60.40.1260">
    <property type="entry name" value="Lamin Tail domain"/>
    <property type="match status" value="2"/>
</dbReference>
<proteinExistence type="predicted"/>
<gene>
    <name evidence="2" type="ORF">N2K84_13520</name>
</gene>
<name>A0AA41Y9I8_9BACT</name>
<dbReference type="InterPro" id="IPR044060">
    <property type="entry name" value="Bacterial_rp_domain"/>
</dbReference>
<dbReference type="Gene3D" id="2.60.40.4070">
    <property type="match status" value="1"/>
</dbReference>
<evidence type="ECO:0000259" key="1">
    <source>
        <dbReference type="PROSITE" id="PS51841"/>
    </source>
</evidence>
<keyword evidence="3" id="KW-1185">Reference proteome</keyword>
<feature type="domain" description="LTD" evidence="1">
    <location>
        <begin position="15"/>
        <end position="131"/>
    </location>
</feature>
<dbReference type="InterPro" id="IPR026444">
    <property type="entry name" value="Secre_tail"/>
</dbReference>
<dbReference type="RefSeq" id="WP_282592351.1">
    <property type="nucleotide sequence ID" value="NZ_JAPAAF010000021.1"/>
</dbReference>
<dbReference type="SUPFAM" id="SSF49785">
    <property type="entry name" value="Galactose-binding domain-like"/>
    <property type="match status" value="1"/>
</dbReference>
<protein>
    <submittedName>
        <fullName evidence="2">CotH kinase family protein</fullName>
    </submittedName>
</protein>
<dbReference type="Gene3D" id="2.60.120.260">
    <property type="entry name" value="Galactose-binding domain-like"/>
    <property type="match status" value="1"/>
</dbReference>
<keyword evidence="2" id="KW-0808">Transferase</keyword>
<evidence type="ECO:0000313" key="2">
    <source>
        <dbReference type="EMBL" id="MCW0483757.1"/>
    </source>
</evidence>
<dbReference type="PROSITE" id="PS51841">
    <property type="entry name" value="LTD"/>
    <property type="match status" value="2"/>
</dbReference>
<sequence length="1179" mass="132879">MNKLLLLSAIFFYLSVLPGQAQKLQINEIMSSNTHTLLDEDGEFPDWIELINTSSQIINLSEYFLADDLKNPTQWQFPDMELQSGEIIVVFASGKDRKNIPSHWKSLIKKGDDWKYLVPQQEISGWYSPEFDDSSWATGTSGFGYGDNDDATIIQPLTSIFMRKEFTIDGLSEIQQMVLSMDYDDGFVAYLNGTEIARANLGTSGVAPAFDALATVDHEANIYQGFSPGLFNIENFAELLQTGANVLAVQVHNNHAGSSDFTAIPFLSALTHKYPDNVAPPILNLAGANLHTNFKLDAHGDSLFIFNANGQEIDELIITPIPIDISTGYKEGDFSQLFIFAYPTPWEANTSQALIIDEHLTPVFSQEGGIFNNSVTLSLSTANAGDTIYYTTDGSDPNLNSLFFINPITISEPTTIRARIIKYGYFPGKIITQSYYPEYDKSLPIVFVSTNPDNLWDYNTGIYVKGPNASPNFPYKGANFWQDWEKPAHVELYFPSGKSGFSIDAGLKIFGNYTRGYTQKSMAVYARSQYGDKNINCKLFDDKPIDKFESIILRSGGTDNFGENQFWGTLFRDRFIANIGLQMNLDAQAGFPCVVYLNGEYWGIHNIREKVNEHFLADNNGIDSDEINLLELDSEIIYGSNEHYREMMSFIYNNDMSFEGNYEYVKTQMDIDNYIRYNVIELFSYNDDWPGNNIKYWRENSAQSKWRWILFDVDTGFGLWDPASVYTNSIAIALKPDGTDWPNPAWSTLLFRSLMQNESFKKRFINTFADHMNTTLLPQKVNPLVTNYANQIDDEIDAHTEKWGSDYDIWLHNVDGIKNFADKRPSAMRKIMLEQFAIADTQIVNLNITGCDDAYIYLNTITINEFPWDGIYFNQIPIELTALAPAGYKFVRWEGDLQSTEPKIQVSMETDMSLTAVFEEDDQSGTVVINEIMYNPANEFDSDDWVELYNNSTRYINLTNWTLKDSDDANSFKFAPNTVLAPNEYLVVCREPTNFSLIHPETSDVQGPLGFGFSSAGECIRLFDNTSNLVDQVCYASEYPWPTEPNGGGYTLGLNDPNQDNSLAANWFTSQSINGSPGKANTATGVEETVSQSDQSFLLQNYPNPFTGNTRIPVYSKSNETVNISVFNLEGQLVSTVFQGNLSKGYHTFEWEAPTNAPGIYLIKYSGPNHLSVKKAICH</sequence>
<dbReference type="InterPro" id="IPR008979">
    <property type="entry name" value="Galactose-bd-like_sf"/>
</dbReference>
<dbReference type="InterPro" id="IPR001322">
    <property type="entry name" value="Lamin_tail_dom"/>
</dbReference>
<comment type="caution">
    <text evidence="2">The sequence shown here is derived from an EMBL/GenBank/DDBJ whole genome shotgun (WGS) entry which is preliminary data.</text>
</comment>
<evidence type="ECO:0000313" key="3">
    <source>
        <dbReference type="Proteomes" id="UP001163821"/>
    </source>
</evidence>